<organism evidence="1">
    <name type="scientific">Tanacetum cinerariifolium</name>
    <name type="common">Dalmatian daisy</name>
    <name type="synonym">Chrysanthemum cinerariifolium</name>
    <dbReference type="NCBI Taxonomy" id="118510"/>
    <lineage>
        <taxon>Eukaryota</taxon>
        <taxon>Viridiplantae</taxon>
        <taxon>Streptophyta</taxon>
        <taxon>Embryophyta</taxon>
        <taxon>Tracheophyta</taxon>
        <taxon>Spermatophyta</taxon>
        <taxon>Magnoliopsida</taxon>
        <taxon>eudicotyledons</taxon>
        <taxon>Gunneridae</taxon>
        <taxon>Pentapetalae</taxon>
        <taxon>asterids</taxon>
        <taxon>campanulids</taxon>
        <taxon>Asterales</taxon>
        <taxon>Asteraceae</taxon>
        <taxon>Asteroideae</taxon>
        <taxon>Anthemideae</taxon>
        <taxon>Anthemidinae</taxon>
        <taxon>Tanacetum</taxon>
    </lineage>
</organism>
<dbReference type="AlphaFoldDB" id="A0A699VK03"/>
<name>A0A699VK03_TANCI</name>
<evidence type="ECO:0000313" key="1">
    <source>
        <dbReference type="EMBL" id="GFD35962.1"/>
    </source>
</evidence>
<dbReference type="EMBL" id="BKCJ011465415">
    <property type="protein sequence ID" value="GFD35962.1"/>
    <property type="molecule type" value="Genomic_DNA"/>
</dbReference>
<sequence length="86" mass="9258">MSPSRLVSSWLVPEVKRPASTSRPLISLLCKVTPVAVCGNRREPPTAKTGFCGCMSPIFSSVFEMRNLTAPPALPKLSSFLPLLSV</sequence>
<comment type="caution">
    <text evidence="1">The sequence shown here is derived from an EMBL/GenBank/DDBJ whole genome shotgun (WGS) entry which is preliminary data.</text>
</comment>
<gene>
    <name evidence="1" type="ORF">Tci_907931</name>
</gene>
<reference evidence="1" key="1">
    <citation type="journal article" date="2019" name="Sci. Rep.">
        <title>Draft genome of Tanacetum cinerariifolium, the natural source of mosquito coil.</title>
        <authorList>
            <person name="Yamashiro T."/>
            <person name="Shiraishi A."/>
            <person name="Satake H."/>
            <person name="Nakayama K."/>
        </authorList>
    </citation>
    <scope>NUCLEOTIDE SEQUENCE</scope>
</reference>
<accession>A0A699VK03</accession>
<protein>
    <submittedName>
        <fullName evidence="1">Uncharacterized protein</fullName>
    </submittedName>
</protein>
<proteinExistence type="predicted"/>
<feature type="non-terminal residue" evidence="1">
    <location>
        <position position="86"/>
    </location>
</feature>